<evidence type="ECO:0000313" key="3">
    <source>
        <dbReference type="Proteomes" id="UP001296776"/>
    </source>
</evidence>
<feature type="transmembrane region" description="Helical" evidence="1">
    <location>
        <begin position="28"/>
        <end position="48"/>
    </location>
</feature>
<keyword evidence="3" id="KW-1185">Reference proteome</keyword>
<keyword evidence="1" id="KW-1133">Transmembrane helix</keyword>
<protein>
    <recommendedName>
        <fullName evidence="4">Beta-barrel assembly machine subunit BamC</fullName>
    </recommendedName>
</protein>
<evidence type="ECO:0000313" key="2">
    <source>
        <dbReference type="EMBL" id="MBK1706509.1"/>
    </source>
</evidence>
<sequence>MNPHPLSTRPTGRSSGQAAALRTRKRRLFGLLLSTALLAFWALSPLLLTGCGSARKLDQYLPDRRVEYKETREAEENLELPPDLAGATFDDALDIPGPSGTATYSSYAGERQARHQIAGSGEVLPEVAGVSLERSGDERWLEVEAPPEAVWPKLVSFWRQQGILLTEQDPAIGVMKTDWLENRAEIRNDFVTNMLRKVADGLYATSTRDQYRVRIDAGPGRGTSEVFLTHRAMEERLVRNTVGEGATTVWEPAQSDPGKEAEMLRRLMLYLGVSDRNAERMLAAGGGSAPTSAGRAGPNARLVSAGAGSALVISEEFRRAWRQVGLALDRSGFAVEDRDRSAGVFFVRYDDPTRREKKQGLLSKMAFWSSGDGPDRAKTYQIRVEGDGDESRVTVYDEAGRRDSSETGEQILRLLKNELG</sequence>
<dbReference type="Proteomes" id="UP001296776">
    <property type="component" value="Unassembled WGS sequence"/>
</dbReference>
<dbReference type="AlphaFoldDB" id="A0AAJ0U728"/>
<evidence type="ECO:0008006" key="4">
    <source>
        <dbReference type="Google" id="ProtNLM"/>
    </source>
</evidence>
<reference evidence="2" key="2">
    <citation type="journal article" date="2020" name="Microorganisms">
        <title>Osmotic Adaptation and Compatible Solute Biosynthesis of Phototrophic Bacteria as Revealed from Genome Analyses.</title>
        <authorList>
            <person name="Imhoff J.F."/>
            <person name="Rahn T."/>
            <person name="Kunzel S."/>
            <person name="Keller A."/>
            <person name="Neulinger S.C."/>
        </authorList>
    </citation>
    <scope>NUCLEOTIDE SEQUENCE</scope>
    <source>
        <strain evidence="2">DSM 11080</strain>
    </source>
</reference>
<dbReference type="EMBL" id="NRSJ01000043">
    <property type="protein sequence ID" value="MBK1706509.1"/>
    <property type="molecule type" value="Genomic_DNA"/>
</dbReference>
<organism evidence="2 3">
    <name type="scientific">Halochromatium glycolicum</name>
    <dbReference type="NCBI Taxonomy" id="85075"/>
    <lineage>
        <taxon>Bacteria</taxon>
        <taxon>Pseudomonadati</taxon>
        <taxon>Pseudomonadota</taxon>
        <taxon>Gammaproteobacteria</taxon>
        <taxon>Chromatiales</taxon>
        <taxon>Chromatiaceae</taxon>
        <taxon>Halochromatium</taxon>
    </lineage>
</organism>
<gene>
    <name evidence="2" type="ORF">CKO40_18635</name>
</gene>
<accession>A0AAJ0U728</accession>
<dbReference type="Pfam" id="PF06804">
    <property type="entry name" value="Lipoprotein_18"/>
    <property type="match status" value="1"/>
</dbReference>
<comment type="caution">
    <text evidence="2">The sequence shown here is derived from an EMBL/GenBank/DDBJ whole genome shotgun (WGS) entry which is preliminary data.</text>
</comment>
<name>A0AAJ0U728_9GAMM</name>
<keyword evidence="1" id="KW-0472">Membrane</keyword>
<dbReference type="InterPro" id="IPR010653">
    <property type="entry name" value="NlpB/DapX"/>
</dbReference>
<reference evidence="2" key="1">
    <citation type="submission" date="2017-08" db="EMBL/GenBank/DDBJ databases">
        <authorList>
            <person name="Imhoff J.F."/>
            <person name="Rahn T."/>
            <person name="Kuenzel S."/>
            <person name="Neulinger S.C."/>
        </authorList>
    </citation>
    <scope>NUCLEOTIDE SEQUENCE</scope>
    <source>
        <strain evidence="2">DSM 11080</strain>
    </source>
</reference>
<dbReference type="InterPro" id="IPR042268">
    <property type="entry name" value="BamC_C"/>
</dbReference>
<proteinExistence type="predicted"/>
<keyword evidence="1" id="KW-0812">Transmembrane</keyword>
<dbReference type="Gene3D" id="3.30.310.170">
    <property type="entry name" value="Outer membrane protein assembly factor BamC"/>
    <property type="match status" value="1"/>
</dbReference>
<evidence type="ECO:0000256" key="1">
    <source>
        <dbReference type="SAM" id="Phobius"/>
    </source>
</evidence>